<accession>A0A3P3XNS6</accession>
<comment type="cofactor">
    <cofactor evidence="1">
        <name>Mg(2+)</name>
        <dbReference type="ChEBI" id="CHEBI:18420"/>
    </cofactor>
</comment>
<evidence type="ECO:0000256" key="12">
    <source>
        <dbReference type="ARBA" id="ARBA00022842"/>
    </source>
</evidence>
<proteinExistence type="inferred from homology"/>
<evidence type="ECO:0000256" key="5">
    <source>
        <dbReference type="ARBA" id="ARBA00011996"/>
    </source>
</evidence>
<evidence type="ECO:0000256" key="2">
    <source>
        <dbReference type="ARBA" id="ARBA00002988"/>
    </source>
</evidence>
<feature type="domain" description="Pyruvate phosphate dikinase AMP/ATP-binding" evidence="15">
    <location>
        <begin position="17"/>
        <end position="315"/>
    </location>
</feature>
<evidence type="ECO:0000259" key="15">
    <source>
        <dbReference type="Pfam" id="PF01326"/>
    </source>
</evidence>
<evidence type="ECO:0000256" key="1">
    <source>
        <dbReference type="ARBA" id="ARBA00001946"/>
    </source>
</evidence>
<dbReference type="EMBL" id="FWDO01000004">
    <property type="protein sequence ID" value="SLM17689.1"/>
    <property type="molecule type" value="Genomic_DNA"/>
</dbReference>
<dbReference type="PANTHER" id="PTHR43030:SF1">
    <property type="entry name" value="PHOSPHOENOLPYRUVATE SYNTHASE"/>
    <property type="match status" value="1"/>
</dbReference>
<keyword evidence="8" id="KW-0479">Metal-binding</keyword>
<dbReference type="UniPathway" id="UPA00138"/>
<dbReference type="InterPro" id="IPR006319">
    <property type="entry name" value="PEP_synth"/>
</dbReference>
<comment type="catalytic activity">
    <reaction evidence="14">
        <text>pyruvate + ATP + H2O = phosphoenolpyruvate + AMP + phosphate + 2 H(+)</text>
        <dbReference type="Rhea" id="RHEA:11364"/>
        <dbReference type="ChEBI" id="CHEBI:15361"/>
        <dbReference type="ChEBI" id="CHEBI:15377"/>
        <dbReference type="ChEBI" id="CHEBI:15378"/>
        <dbReference type="ChEBI" id="CHEBI:30616"/>
        <dbReference type="ChEBI" id="CHEBI:43474"/>
        <dbReference type="ChEBI" id="CHEBI:58702"/>
        <dbReference type="ChEBI" id="CHEBI:456215"/>
        <dbReference type="EC" id="2.7.9.2"/>
    </reaction>
</comment>
<dbReference type="GO" id="GO:0008986">
    <property type="term" value="F:pyruvate, water dikinase activity"/>
    <property type="evidence" value="ECO:0007669"/>
    <property type="project" value="UniProtKB-EC"/>
</dbReference>
<evidence type="ECO:0000256" key="13">
    <source>
        <dbReference type="ARBA" id="ARBA00033470"/>
    </source>
</evidence>
<dbReference type="InterPro" id="IPR002192">
    <property type="entry name" value="PPDK_AMP/ATP-bd"/>
</dbReference>
<dbReference type="Gene3D" id="3.30.1490.20">
    <property type="entry name" value="ATP-grasp fold, A domain"/>
    <property type="match status" value="1"/>
</dbReference>
<keyword evidence="12" id="KW-0460">Magnesium</keyword>
<protein>
    <recommendedName>
        <fullName evidence="6">Phosphoenolpyruvate synthase</fullName>
        <ecNumber evidence="5">2.7.9.2</ecNumber>
    </recommendedName>
    <alternativeName>
        <fullName evidence="13">Pyruvate, water dikinase</fullName>
    </alternativeName>
</protein>
<dbReference type="Gene3D" id="3.30.470.20">
    <property type="entry name" value="ATP-grasp fold, B domain"/>
    <property type="match status" value="1"/>
</dbReference>
<organism evidence="16">
    <name type="scientific">uncultured spirochete</name>
    <dbReference type="NCBI Taxonomy" id="156406"/>
    <lineage>
        <taxon>Bacteria</taxon>
        <taxon>Pseudomonadati</taxon>
        <taxon>Spirochaetota</taxon>
        <taxon>Spirochaetia</taxon>
        <taxon>Spirochaetales</taxon>
        <taxon>environmental samples</taxon>
    </lineage>
</organism>
<evidence type="ECO:0000256" key="6">
    <source>
        <dbReference type="ARBA" id="ARBA00021623"/>
    </source>
</evidence>
<dbReference type="GO" id="GO:0006094">
    <property type="term" value="P:gluconeogenesis"/>
    <property type="evidence" value="ECO:0007669"/>
    <property type="project" value="UniProtKB-UniPathway"/>
</dbReference>
<dbReference type="GO" id="GO:0005524">
    <property type="term" value="F:ATP binding"/>
    <property type="evidence" value="ECO:0007669"/>
    <property type="project" value="UniProtKB-KW"/>
</dbReference>
<sequence>MMFIRTFKELKKDMCEECGGKASHLGELTSLGLNVPAGYTVLGSAYYHHLEANDLTEKIRAIVATINFDTYEDPEKKSQLIRDLIIAAPMPPEIEKEIVEYYSLLPGEKDPFVAVRSSVAMKDSSISSFPGLMDTYHYIKGATQVVEKVKECWASVWSTRAAVTRYNKKLDHEKAVIAPTIQLMVNSEVAGVAFTMNPITKAKDEIMIESNWGLGETVVSGKATSDLYIIDKQTSEVKNQTIANKEDSYVQAEGGGGKWIKVESFKAKAPTLTPEMVKELCRVAHIIEDHYGYPQDIEWAFEKGQLYILQARKARASGE</sequence>
<dbReference type="PANTHER" id="PTHR43030">
    <property type="entry name" value="PHOSPHOENOLPYRUVATE SYNTHASE"/>
    <property type="match status" value="1"/>
</dbReference>
<dbReference type="SUPFAM" id="SSF56059">
    <property type="entry name" value="Glutathione synthetase ATP-binding domain-like"/>
    <property type="match status" value="1"/>
</dbReference>
<evidence type="ECO:0000256" key="10">
    <source>
        <dbReference type="ARBA" id="ARBA00022777"/>
    </source>
</evidence>
<keyword evidence="11" id="KW-0067">ATP-binding</keyword>
<keyword evidence="10" id="KW-0418">Kinase</keyword>
<dbReference type="Pfam" id="PF01326">
    <property type="entry name" value="PPDK_N"/>
    <property type="match status" value="1"/>
</dbReference>
<dbReference type="GO" id="GO:0046872">
    <property type="term" value="F:metal ion binding"/>
    <property type="evidence" value="ECO:0007669"/>
    <property type="project" value="UniProtKB-KW"/>
</dbReference>
<comment type="similarity">
    <text evidence="4">Belongs to the PEP-utilizing enzyme family.</text>
</comment>
<comment type="pathway">
    <text evidence="3">Carbohydrate biosynthesis; gluconeogenesis.</text>
</comment>
<gene>
    <name evidence="16" type="ORF">SPIRO4BDMA_40258</name>
</gene>
<evidence type="ECO:0000256" key="9">
    <source>
        <dbReference type="ARBA" id="ARBA00022741"/>
    </source>
</evidence>
<keyword evidence="9" id="KW-0547">Nucleotide-binding</keyword>
<evidence type="ECO:0000256" key="3">
    <source>
        <dbReference type="ARBA" id="ARBA00004742"/>
    </source>
</evidence>
<evidence type="ECO:0000256" key="14">
    <source>
        <dbReference type="ARBA" id="ARBA00047700"/>
    </source>
</evidence>
<evidence type="ECO:0000256" key="4">
    <source>
        <dbReference type="ARBA" id="ARBA00007837"/>
    </source>
</evidence>
<evidence type="ECO:0000256" key="11">
    <source>
        <dbReference type="ARBA" id="ARBA00022840"/>
    </source>
</evidence>
<evidence type="ECO:0000313" key="16">
    <source>
        <dbReference type="EMBL" id="SLM17689.1"/>
    </source>
</evidence>
<name>A0A3P3XNS6_9SPIR</name>
<dbReference type="InterPro" id="IPR013815">
    <property type="entry name" value="ATP_grasp_subdomain_1"/>
</dbReference>
<dbReference type="EC" id="2.7.9.2" evidence="5"/>
<keyword evidence="16" id="KW-0670">Pyruvate</keyword>
<reference evidence="16" key="1">
    <citation type="submission" date="2017-02" db="EMBL/GenBank/DDBJ databases">
        <authorList>
            <person name="Regsiter A."/>
            <person name="William W."/>
        </authorList>
    </citation>
    <scope>NUCLEOTIDE SEQUENCE</scope>
    <source>
        <strain evidence="16">BdmA 4</strain>
    </source>
</reference>
<keyword evidence="7 16" id="KW-0808">Transferase</keyword>
<evidence type="ECO:0000256" key="8">
    <source>
        <dbReference type="ARBA" id="ARBA00022723"/>
    </source>
</evidence>
<evidence type="ECO:0000256" key="7">
    <source>
        <dbReference type="ARBA" id="ARBA00022679"/>
    </source>
</evidence>
<dbReference type="AlphaFoldDB" id="A0A3P3XNS6"/>
<comment type="function">
    <text evidence="2">Catalyzes the phosphorylation of pyruvate to phosphoenolpyruvate.</text>
</comment>